<dbReference type="Gene3D" id="1.10.260.40">
    <property type="entry name" value="lambda repressor-like DNA-binding domains"/>
    <property type="match status" value="1"/>
</dbReference>
<dbReference type="AlphaFoldDB" id="A0A177EDY9"/>
<dbReference type="Proteomes" id="UP000185944">
    <property type="component" value="Unassembled WGS sequence"/>
</dbReference>
<accession>A0A177EDY9</accession>
<dbReference type="RefSeq" id="XP_067544369.1">
    <property type="nucleotide sequence ID" value="XM_067688272.1"/>
</dbReference>
<feature type="domain" description="HTH cro/C1-type" evidence="3">
    <location>
        <begin position="69"/>
        <end position="125"/>
    </location>
</feature>
<dbReference type="InterPro" id="IPR001387">
    <property type="entry name" value="Cro/C1-type_HTH"/>
</dbReference>
<comment type="function">
    <text evidence="2">Transcriptional coactivator that stimulates GCN4-dependent transcriptional activity by bridging the DNA-binding region of GCN4 and TBP (SPT15), thereby recruiting TBP to GCN4-bound promoters. Involved in induction of the ribosome quality control (RQC) pathway; a pathway that degrades nascent peptide chains during problematic translation. Required to prevent stalled ribosomes from frameshifting.</text>
</comment>
<evidence type="ECO:0000256" key="1">
    <source>
        <dbReference type="ARBA" id="ARBA00009802"/>
    </source>
</evidence>
<sequence length="127" mass="14032">MVQPTEKKSTKTKQSVGVVFDTKVVTLTKTAPYVPKAQTIPGVSSSVHYNPETDTVSVTKFPRGFGKAVRAAREKLSLTQKQLATKVSKPLPTIFAIEKEDAMFDKDLIAKLEKVLQIVFDPKLKKV</sequence>
<gene>
    <name evidence="4" type="ORF">NEDG_00854</name>
</gene>
<dbReference type="OrthoDB" id="10253401at2759"/>
<evidence type="ECO:0000313" key="5">
    <source>
        <dbReference type="Proteomes" id="UP000185944"/>
    </source>
</evidence>
<evidence type="ECO:0000259" key="3">
    <source>
        <dbReference type="PROSITE" id="PS50943"/>
    </source>
</evidence>
<evidence type="ECO:0000256" key="2">
    <source>
        <dbReference type="ARBA" id="ARBA00035107"/>
    </source>
</evidence>
<dbReference type="PROSITE" id="PS00307">
    <property type="entry name" value="LECTIN_LEGUME_BETA"/>
    <property type="match status" value="1"/>
</dbReference>
<keyword evidence="5" id="KW-1185">Reference proteome</keyword>
<dbReference type="InterPro" id="IPR010982">
    <property type="entry name" value="Lambda_DNA-bd_dom_sf"/>
</dbReference>
<comment type="caution">
    <text evidence="4">The sequence shown here is derived from an EMBL/GenBank/DDBJ whole genome shotgun (WGS) entry which is preliminary data.</text>
</comment>
<name>A0A177EDY9_9MICR</name>
<dbReference type="GO" id="GO:0003677">
    <property type="term" value="F:DNA binding"/>
    <property type="evidence" value="ECO:0007669"/>
    <property type="project" value="InterPro"/>
</dbReference>
<proteinExistence type="inferred from homology"/>
<dbReference type="Pfam" id="PF01381">
    <property type="entry name" value="HTH_3"/>
    <property type="match status" value="1"/>
</dbReference>
<dbReference type="SUPFAM" id="SSF47413">
    <property type="entry name" value="lambda repressor-like DNA-binding domains"/>
    <property type="match status" value="1"/>
</dbReference>
<organism evidence="4 5">
    <name type="scientific">Nematocida displodere</name>
    <dbReference type="NCBI Taxonomy" id="1805483"/>
    <lineage>
        <taxon>Eukaryota</taxon>
        <taxon>Fungi</taxon>
        <taxon>Fungi incertae sedis</taxon>
        <taxon>Microsporidia</taxon>
        <taxon>Nematocida</taxon>
    </lineage>
</organism>
<evidence type="ECO:0000313" key="4">
    <source>
        <dbReference type="EMBL" id="OAG29721.1"/>
    </source>
</evidence>
<dbReference type="VEuPathDB" id="MicrosporidiaDB:NEDG_00854"/>
<dbReference type="PROSITE" id="PS50943">
    <property type="entry name" value="HTH_CROC1"/>
    <property type="match status" value="1"/>
</dbReference>
<comment type="similarity">
    <text evidence="1">Belongs to the MBF1 family.</text>
</comment>
<dbReference type="SMART" id="SM00530">
    <property type="entry name" value="HTH_XRE"/>
    <property type="match status" value="1"/>
</dbReference>
<reference evidence="4 5" key="1">
    <citation type="submission" date="2016-02" db="EMBL/GenBank/DDBJ databases">
        <title>Discovery of a natural microsporidian pathogen with a broad tissue tropism in Caenorhabditis elegans.</title>
        <authorList>
            <person name="Luallen R.J."/>
            <person name="Reinke A.W."/>
            <person name="Tong L."/>
            <person name="Botts M.R."/>
            <person name="Felix M.-A."/>
            <person name="Troemel E.R."/>
        </authorList>
    </citation>
    <scope>NUCLEOTIDE SEQUENCE [LARGE SCALE GENOMIC DNA]</scope>
    <source>
        <strain evidence="4 5">JUm2807</strain>
    </source>
</reference>
<dbReference type="EMBL" id="LTDL01000040">
    <property type="protein sequence ID" value="OAG29721.1"/>
    <property type="molecule type" value="Genomic_DNA"/>
</dbReference>
<dbReference type="GeneID" id="93647204"/>
<dbReference type="CDD" id="cd00093">
    <property type="entry name" value="HTH_XRE"/>
    <property type="match status" value="1"/>
</dbReference>
<protein>
    <submittedName>
        <fullName evidence="4">Putative transcription factor</fullName>
    </submittedName>
</protein>
<dbReference type="InterPro" id="IPR019825">
    <property type="entry name" value="Lectin_legB_Mn/Ca_BS"/>
</dbReference>